<dbReference type="AlphaFoldDB" id="A0AAU7E4D0"/>
<evidence type="ECO:0000256" key="9">
    <source>
        <dbReference type="ARBA" id="ARBA00022967"/>
    </source>
</evidence>
<evidence type="ECO:0000256" key="13">
    <source>
        <dbReference type="ARBA" id="ARBA00023075"/>
    </source>
</evidence>
<evidence type="ECO:0000256" key="6">
    <source>
        <dbReference type="ARBA" id="ARBA00022660"/>
    </source>
</evidence>
<feature type="transmembrane region" description="Helical" evidence="17">
    <location>
        <begin position="275"/>
        <end position="296"/>
    </location>
</feature>
<keyword evidence="15 17" id="KW-0472">Membrane</keyword>
<dbReference type="GO" id="GO:0006120">
    <property type="term" value="P:mitochondrial electron transport, NADH to ubiquinone"/>
    <property type="evidence" value="ECO:0007669"/>
    <property type="project" value="InterPro"/>
</dbReference>
<dbReference type="GO" id="GO:0005743">
    <property type="term" value="C:mitochondrial inner membrane"/>
    <property type="evidence" value="ECO:0007669"/>
    <property type="project" value="UniProtKB-SubCell"/>
</dbReference>
<sequence length="352" mass="38933">MSRLVVFFLLFFSLISVFVVVSSSNLFLIWVSLELGTFSVVPILYLSDSSRGVEAALKYFVINIIAALIFLLGAFNLKFSNISWGLVDNSDLFCSLFLFLPLCVKIGLAPFHFWFPEVVQGVGYLQGFLVSTWQKISPIYLCCVFINGVEGLCLFFGSLSVLVGGWGGLNQTQVRKILGFSSISFMGWIFCSVVCGPIVVFSLFIIYFFVSGALFLVFNFTRLFSLSMISKVSGNPVFMGLLVCGIISLGGLPPFSGFILKLIPIWVVIKNGNILFLFFLIPGALLSLFFYLRLLFNVGFLLPPVSLGSVNSFRFNNLNVVSSYFIGWLMSVSLLGLLFLGFFFVLVVSGVN</sequence>
<dbReference type="PRINTS" id="PR01436">
    <property type="entry name" value="NADHDHGNASE2"/>
</dbReference>
<evidence type="ECO:0000256" key="14">
    <source>
        <dbReference type="ARBA" id="ARBA00023128"/>
    </source>
</evidence>
<dbReference type="PANTHER" id="PTHR46552:SF1">
    <property type="entry name" value="NADH-UBIQUINONE OXIDOREDUCTASE CHAIN 2"/>
    <property type="match status" value="1"/>
</dbReference>
<evidence type="ECO:0000256" key="8">
    <source>
        <dbReference type="ARBA" id="ARBA00022792"/>
    </source>
</evidence>
<dbReference type="InterPro" id="IPR050175">
    <property type="entry name" value="Complex_I_Subunit_2"/>
</dbReference>
<dbReference type="PANTHER" id="PTHR46552">
    <property type="entry name" value="NADH-UBIQUINONE OXIDOREDUCTASE CHAIN 2"/>
    <property type="match status" value="1"/>
</dbReference>
<keyword evidence="12 17" id="KW-0520">NAD</keyword>
<comment type="function">
    <text evidence="17">Core subunit of the mitochondrial membrane respiratory chain NADH dehydrogenase (Complex I) which catalyzes electron transfer from NADH through the respiratory chain, using ubiquinone as an electron acceptor. Essential for the catalytic activity and assembly of complex I.</text>
</comment>
<name>A0AAU7E4D0_9ECHN</name>
<comment type="catalytic activity">
    <reaction evidence="16 17">
        <text>a ubiquinone + NADH + 5 H(+)(in) = a ubiquinol + NAD(+) + 4 H(+)(out)</text>
        <dbReference type="Rhea" id="RHEA:29091"/>
        <dbReference type="Rhea" id="RHEA-COMP:9565"/>
        <dbReference type="Rhea" id="RHEA-COMP:9566"/>
        <dbReference type="ChEBI" id="CHEBI:15378"/>
        <dbReference type="ChEBI" id="CHEBI:16389"/>
        <dbReference type="ChEBI" id="CHEBI:17976"/>
        <dbReference type="ChEBI" id="CHEBI:57540"/>
        <dbReference type="ChEBI" id="CHEBI:57945"/>
        <dbReference type="EC" id="7.1.1.2"/>
    </reaction>
</comment>
<dbReference type="InterPro" id="IPR001750">
    <property type="entry name" value="ND/Mrp_TM"/>
</dbReference>
<protein>
    <recommendedName>
        <fullName evidence="4 17">NADH-ubiquinone oxidoreductase chain 2</fullName>
        <ecNumber evidence="3 17">7.1.1.2</ecNumber>
    </recommendedName>
</protein>
<evidence type="ECO:0000256" key="2">
    <source>
        <dbReference type="ARBA" id="ARBA00007012"/>
    </source>
</evidence>
<feature type="domain" description="NADH:quinone oxidoreductase/Mrp antiporter transmembrane" evidence="18">
    <location>
        <begin position="23"/>
        <end position="281"/>
    </location>
</feature>
<evidence type="ECO:0000256" key="12">
    <source>
        <dbReference type="ARBA" id="ARBA00023027"/>
    </source>
</evidence>
<evidence type="ECO:0000256" key="5">
    <source>
        <dbReference type="ARBA" id="ARBA00022448"/>
    </source>
</evidence>
<keyword evidence="13 17" id="KW-0830">Ubiquinone</keyword>
<reference evidence="19" key="1">
    <citation type="submission" date="2024-05" db="EMBL/GenBank/DDBJ databases">
        <authorList>
            <person name="Zheng S."/>
            <person name="Shi X."/>
        </authorList>
    </citation>
    <scope>NUCLEOTIDE SEQUENCE</scope>
</reference>
<dbReference type="EMBL" id="PP853087">
    <property type="protein sequence ID" value="XBH50161.1"/>
    <property type="molecule type" value="Genomic_DNA"/>
</dbReference>
<evidence type="ECO:0000256" key="10">
    <source>
        <dbReference type="ARBA" id="ARBA00022982"/>
    </source>
</evidence>
<feature type="transmembrane region" description="Helical" evidence="17">
    <location>
        <begin position="96"/>
        <end position="115"/>
    </location>
</feature>
<organism evidence="19">
    <name type="scientific">Protankyra bidentata</name>
    <dbReference type="NCBI Taxonomy" id="2904677"/>
    <lineage>
        <taxon>Eukaryota</taxon>
        <taxon>Metazoa</taxon>
        <taxon>Echinodermata</taxon>
        <taxon>Eleutherozoa</taxon>
        <taxon>Echinozoa</taxon>
        <taxon>Holothuroidea</taxon>
        <taxon>Apodacea</taxon>
        <taxon>Apodida</taxon>
        <taxon>Synaptidae</taxon>
        <taxon>Protankyra</taxon>
    </lineage>
</organism>
<keyword evidence="8 17" id="KW-0999">Mitochondrion inner membrane</keyword>
<feature type="transmembrane region" description="Helical" evidence="17">
    <location>
        <begin position="56"/>
        <end position="75"/>
    </location>
</feature>
<keyword evidence="10 17" id="KW-0249">Electron transport</keyword>
<dbReference type="InterPro" id="IPR003917">
    <property type="entry name" value="NADH_UbQ_OxRdtase_chain2"/>
</dbReference>
<evidence type="ECO:0000256" key="17">
    <source>
        <dbReference type="RuleBase" id="RU003403"/>
    </source>
</evidence>
<feature type="transmembrane region" description="Helical" evidence="17">
    <location>
        <begin position="238"/>
        <end position="263"/>
    </location>
</feature>
<comment type="subcellular location">
    <subcellularLocation>
        <location evidence="1 17">Mitochondrion inner membrane</location>
        <topology evidence="1 17">Multi-pass membrane protein</topology>
    </subcellularLocation>
</comment>
<geneLocation type="mitochondrion" evidence="19"/>
<keyword evidence="5" id="KW-0813">Transport</keyword>
<evidence type="ECO:0000256" key="1">
    <source>
        <dbReference type="ARBA" id="ARBA00004448"/>
    </source>
</evidence>
<keyword evidence="7 17" id="KW-0812">Transmembrane</keyword>
<evidence type="ECO:0000259" key="18">
    <source>
        <dbReference type="Pfam" id="PF00361"/>
    </source>
</evidence>
<evidence type="ECO:0000256" key="3">
    <source>
        <dbReference type="ARBA" id="ARBA00012944"/>
    </source>
</evidence>
<evidence type="ECO:0000256" key="4">
    <source>
        <dbReference type="ARBA" id="ARBA00021008"/>
    </source>
</evidence>
<evidence type="ECO:0000256" key="7">
    <source>
        <dbReference type="ARBA" id="ARBA00022692"/>
    </source>
</evidence>
<dbReference type="EC" id="7.1.1.2" evidence="3 17"/>
<dbReference type="Pfam" id="PF00361">
    <property type="entry name" value="Proton_antipo_M"/>
    <property type="match status" value="1"/>
</dbReference>
<gene>
    <name evidence="19" type="primary">nad2</name>
</gene>
<keyword evidence="11 17" id="KW-1133">Transmembrane helix</keyword>
<evidence type="ECO:0000313" key="19">
    <source>
        <dbReference type="EMBL" id="XBH50161.1"/>
    </source>
</evidence>
<feature type="transmembrane region" description="Helical" evidence="17">
    <location>
        <begin position="325"/>
        <end position="348"/>
    </location>
</feature>
<proteinExistence type="inferred from homology"/>
<feature type="transmembrane region" description="Helical" evidence="17">
    <location>
        <begin position="185"/>
        <end position="218"/>
    </location>
</feature>
<keyword evidence="6 17" id="KW-0679">Respiratory chain</keyword>
<accession>A0AAU7E4D0</accession>
<evidence type="ECO:0000256" key="16">
    <source>
        <dbReference type="ARBA" id="ARBA00049551"/>
    </source>
</evidence>
<evidence type="ECO:0000256" key="11">
    <source>
        <dbReference type="ARBA" id="ARBA00022989"/>
    </source>
</evidence>
<feature type="transmembrane region" description="Helical" evidence="17">
    <location>
        <begin position="138"/>
        <end position="164"/>
    </location>
</feature>
<evidence type="ECO:0000256" key="15">
    <source>
        <dbReference type="ARBA" id="ARBA00023136"/>
    </source>
</evidence>
<dbReference type="GO" id="GO:0008137">
    <property type="term" value="F:NADH dehydrogenase (ubiquinone) activity"/>
    <property type="evidence" value="ECO:0007669"/>
    <property type="project" value="UniProtKB-EC"/>
</dbReference>
<comment type="similarity">
    <text evidence="2 17">Belongs to the complex I subunit 2 family.</text>
</comment>
<keyword evidence="9 17" id="KW-1278">Translocase</keyword>
<keyword evidence="14 17" id="KW-0496">Mitochondrion</keyword>